<feature type="compositionally biased region" description="Basic and acidic residues" evidence="1">
    <location>
        <begin position="365"/>
        <end position="386"/>
    </location>
</feature>
<evidence type="ECO:0000259" key="2">
    <source>
        <dbReference type="PROSITE" id="PS50076"/>
    </source>
</evidence>
<dbReference type="PANTHER" id="PTHR44144:SF1">
    <property type="entry name" value="DNAJ HOMOLOG SUBFAMILY C MEMBER 9"/>
    <property type="match status" value="1"/>
</dbReference>
<dbReference type="PROSITE" id="PS00636">
    <property type="entry name" value="DNAJ_1"/>
    <property type="match status" value="1"/>
</dbReference>
<dbReference type="InterPro" id="IPR052594">
    <property type="entry name" value="J_domain-containing_protein"/>
</dbReference>
<organism evidence="3 4">
    <name type="scientific">Epichloe bromicola</name>
    <dbReference type="NCBI Taxonomy" id="79588"/>
    <lineage>
        <taxon>Eukaryota</taxon>
        <taxon>Fungi</taxon>
        <taxon>Dikarya</taxon>
        <taxon>Ascomycota</taxon>
        <taxon>Pezizomycotina</taxon>
        <taxon>Sordariomycetes</taxon>
        <taxon>Hypocreomycetidae</taxon>
        <taxon>Hypocreales</taxon>
        <taxon>Clavicipitaceae</taxon>
        <taxon>Epichloe</taxon>
    </lineage>
</organism>
<feature type="region of interest" description="Disordered" evidence="1">
    <location>
        <begin position="84"/>
        <end position="514"/>
    </location>
</feature>
<dbReference type="SMART" id="SM00271">
    <property type="entry name" value="DnaJ"/>
    <property type="match status" value="1"/>
</dbReference>
<keyword evidence="4" id="KW-1185">Reference proteome</keyword>
<comment type="caution">
    <text evidence="3">The sequence shown here is derived from an EMBL/GenBank/DDBJ whole genome shotgun (WGS) entry which is preliminary data.</text>
</comment>
<gene>
    <name evidence="3" type="primary">g6053</name>
    <name evidence="3" type="ORF">EsDP_00006053</name>
</gene>
<protein>
    <recommendedName>
        <fullName evidence="2">J domain-containing protein</fullName>
    </recommendedName>
</protein>
<dbReference type="InterPro" id="IPR036869">
    <property type="entry name" value="J_dom_sf"/>
</dbReference>
<proteinExistence type="predicted"/>
<dbReference type="PANTHER" id="PTHR44144">
    <property type="entry name" value="DNAJ HOMOLOG SUBFAMILY C MEMBER 9"/>
    <property type="match status" value="1"/>
</dbReference>
<dbReference type="SUPFAM" id="SSF46565">
    <property type="entry name" value="Chaperone J-domain"/>
    <property type="match status" value="1"/>
</dbReference>
<feature type="compositionally biased region" description="Polar residues" evidence="1">
    <location>
        <begin position="84"/>
        <end position="99"/>
    </location>
</feature>
<dbReference type="InterPro" id="IPR001623">
    <property type="entry name" value="DnaJ_domain"/>
</dbReference>
<feature type="compositionally biased region" description="Basic and acidic residues" evidence="1">
    <location>
        <begin position="150"/>
        <end position="230"/>
    </location>
</feature>
<feature type="compositionally biased region" description="Polar residues" evidence="1">
    <location>
        <begin position="394"/>
        <end position="410"/>
    </location>
</feature>
<dbReference type="Gene3D" id="1.10.287.110">
    <property type="entry name" value="DnaJ domain"/>
    <property type="match status" value="1"/>
</dbReference>
<evidence type="ECO:0000313" key="4">
    <source>
        <dbReference type="Proteomes" id="UP001562357"/>
    </source>
</evidence>
<dbReference type="PRINTS" id="PR00625">
    <property type="entry name" value="JDOMAIN"/>
</dbReference>
<reference evidence="4" key="1">
    <citation type="submission" date="2024-06" db="EMBL/GenBank/DDBJ databases">
        <title>Draft Genome Sequences of Epichloe bromicola Strains Isolated from Elymus ciliaris.</title>
        <authorList>
            <consortium name="Epichloe bromicola genome sequencing consortium"/>
            <person name="Miura A."/>
            <person name="Imano S."/>
            <person name="Ashida A."/>
            <person name="Sato I."/>
            <person name="Chiba S."/>
            <person name="Tanaka A."/>
            <person name="Camagna M."/>
            <person name="Takemoto D."/>
        </authorList>
    </citation>
    <scope>NUCLEOTIDE SEQUENCE [LARGE SCALE GENOMIC DNA]</scope>
    <source>
        <strain evidence="4">DP</strain>
    </source>
</reference>
<dbReference type="InterPro" id="IPR018253">
    <property type="entry name" value="DnaJ_domain_CS"/>
</dbReference>
<dbReference type="CDD" id="cd06257">
    <property type="entry name" value="DnaJ"/>
    <property type="match status" value="1"/>
</dbReference>
<feature type="domain" description="J" evidence="2">
    <location>
        <begin position="7"/>
        <end position="75"/>
    </location>
</feature>
<dbReference type="EMBL" id="BAAFGZ010000319">
    <property type="protein sequence ID" value="GAB0137800.1"/>
    <property type="molecule type" value="Genomic_DNA"/>
</dbReference>
<accession>A0ABQ0CWL6</accession>
<evidence type="ECO:0000256" key="1">
    <source>
        <dbReference type="SAM" id="MobiDB-lite"/>
    </source>
</evidence>
<dbReference type="Pfam" id="PF00226">
    <property type="entry name" value="DnaJ"/>
    <property type="match status" value="1"/>
</dbReference>
<feature type="compositionally biased region" description="Basic residues" evidence="1">
    <location>
        <begin position="484"/>
        <end position="495"/>
    </location>
</feature>
<evidence type="ECO:0000313" key="3">
    <source>
        <dbReference type="EMBL" id="GAB0137800.1"/>
    </source>
</evidence>
<dbReference type="Proteomes" id="UP001562357">
    <property type="component" value="Unassembled WGS sequence"/>
</dbReference>
<feature type="compositionally biased region" description="Basic and acidic residues" evidence="1">
    <location>
        <begin position="261"/>
        <end position="276"/>
    </location>
</feature>
<feature type="compositionally biased region" description="Basic and acidic residues" evidence="1">
    <location>
        <begin position="456"/>
        <end position="465"/>
    </location>
</feature>
<name>A0ABQ0CWL6_9HYPO</name>
<dbReference type="PROSITE" id="PS50076">
    <property type="entry name" value="DNAJ_2"/>
    <property type="match status" value="1"/>
</dbReference>
<sequence length="593" mass="67894">MSPLPPDPYRILGVSKDAQIPEIRSAHRKLVLKCHPDKVQDPTLKAQKQDEFQKVQQAYELLSNDSERQRYDDKVKLEELRKQFQTKANISSPRSSPRYSGQDEARGTESRASPFKASTTPSGARHTYTRSSDEDLSRGARIFDAAPRSSRREASYAEKPSKRDMERERERDAREREKDREKERERERRRRQEDAVRRLEKDAKEARRAEKRAREKQRDKDMKREAEEKKRYARPYIEPYEDEVPMTKSDKKKSSSGNSSKKHEEKRDRSSGREDTPTAAPMPPPAPQRSYTSKVDYATSYIQASRAKSGGPPGLQRSATYHVRTVQPPAPTPPPISGQGAPFAAPEDDDARRSSAKPSAKPRRGSGDDPKLPRERSYRTSSREALEDPPVVNVSPSARHTAQFPKTTATAVPIVPSSPPRTDLPRTKTMPPEPVSHARPPAGLSRSQTFNAFGDSDPRGRDRSRMQPQMDLESDSEEMYERRRDRKHRSSKRHHSPEQLRTENVSRYQVDGARSRLHSSYVRHIDPEMVESYPYYAHSPDVRPSMPVRETSYSATAATAKFPKVKTSKAYGYEDVQYSSYYDKPSREEYTYA</sequence>